<protein>
    <submittedName>
        <fullName evidence="1">Uncharacterized protein</fullName>
    </submittedName>
</protein>
<dbReference type="Proteomes" id="UP000282892">
    <property type="component" value="Chromosome"/>
</dbReference>
<dbReference type="AlphaFoldDB" id="A0A3Q9QVU2"/>
<gene>
    <name evidence="1" type="ORF">CHR53_17580</name>
</gene>
<name>A0A3Q9QVU2_9BACI</name>
<dbReference type="EMBL" id="CP022572">
    <property type="protein sequence ID" value="AZU62914.1"/>
    <property type="molecule type" value="Genomic_DNA"/>
</dbReference>
<organism evidence="1 2">
    <name type="scientific">Neobacillus mesonae</name>
    <dbReference type="NCBI Taxonomy" id="1193713"/>
    <lineage>
        <taxon>Bacteria</taxon>
        <taxon>Bacillati</taxon>
        <taxon>Bacillota</taxon>
        <taxon>Bacilli</taxon>
        <taxon>Bacillales</taxon>
        <taxon>Bacillaceae</taxon>
        <taxon>Neobacillus</taxon>
    </lineage>
</organism>
<accession>A0A3Q9QVU2</accession>
<keyword evidence="2" id="KW-1185">Reference proteome</keyword>
<proteinExistence type="predicted"/>
<dbReference type="KEGG" id="nmk:CHR53_17580"/>
<dbReference type="STRING" id="1193713.GCA_001636315_00348"/>
<sequence>MEDPFVLPHKGKGVLNMRRNLKRMPLMKMFMPKRNNKGAIWASLAGIGIGAAVYGMTKGRRNNMALPLRDSVKNMAGPIRDSVKNMVPKMNLNNMDNAALTEFSDELLASALNNNNQNR</sequence>
<reference evidence="1 2" key="1">
    <citation type="submission" date="2017-07" db="EMBL/GenBank/DDBJ databases">
        <title>The complete genome sequence of Bacillus mesonae strain H20-5, an efficient strain improving plant abiotic stress resistance.</title>
        <authorList>
            <person name="Kim S.Y."/>
            <person name="Song H."/>
            <person name="Sang M.K."/>
            <person name="Weon H.-Y."/>
            <person name="Song J."/>
        </authorList>
    </citation>
    <scope>NUCLEOTIDE SEQUENCE [LARGE SCALE GENOMIC DNA]</scope>
    <source>
        <strain evidence="1 2">H20-5</strain>
    </source>
</reference>
<evidence type="ECO:0000313" key="2">
    <source>
        <dbReference type="Proteomes" id="UP000282892"/>
    </source>
</evidence>
<evidence type="ECO:0000313" key="1">
    <source>
        <dbReference type="EMBL" id="AZU62914.1"/>
    </source>
</evidence>